<keyword evidence="1" id="KW-0732">Signal</keyword>
<organism evidence="2 3">
    <name type="scientific">Paenactinomyces guangxiensis</name>
    <dbReference type="NCBI Taxonomy" id="1490290"/>
    <lineage>
        <taxon>Bacteria</taxon>
        <taxon>Bacillati</taxon>
        <taxon>Bacillota</taxon>
        <taxon>Bacilli</taxon>
        <taxon>Bacillales</taxon>
        <taxon>Thermoactinomycetaceae</taxon>
        <taxon>Paenactinomyces</taxon>
    </lineage>
</organism>
<proteinExistence type="predicted"/>
<dbReference type="InterPro" id="IPR019076">
    <property type="entry name" value="Spore_lipoprot_YhcN/YlaJ-like"/>
</dbReference>
<dbReference type="Pfam" id="PF09580">
    <property type="entry name" value="Spore_YhcN_YlaJ"/>
    <property type="match status" value="1"/>
</dbReference>
<name>A0A7W1WNL1_9BACL</name>
<comment type="caution">
    <text evidence="2">The sequence shown here is derived from an EMBL/GenBank/DDBJ whole genome shotgun (WGS) entry which is preliminary data.</text>
</comment>
<evidence type="ECO:0000313" key="2">
    <source>
        <dbReference type="EMBL" id="MBA4493208.1"/>
    </source>
</evidence>
<dbReference type="PROSITE" id="PS51257">
    <property type="entry name" value="PROKAR_LIPOPROTEIN"/>
    <property type="match status" value="1"/>
</dbReference>
<accession>A0A7W1WNL1</accession>
<dbReference type="RefSeq" id="WP_181750407.1">
    <property type="nucleotide sequence ID" value="NZ_JACEIQ010000001.1"/>
</dbReference>
<keyword evidence="2" id="KW-0449">Lipoprotein</keyword>
<dbReference type="GO" id="GO:0030435">
    <property type="term" value="P:sporulation resulting in formation of a cellular spore"/>
    <property type="evidence" value="ECO:0007669"/>
    <property type="project" value="InterPro"/>
</dbReference>
<feature type="signal peptide" evidence="1">
    <location>
        <begin position="1"/>
        <end position="23"/>
    </location>
</feature>
<dbReference type="Proteomes" id="UP000535491">
    <property type="component" value="Unassembled WGS sequence"/>
</dbReference>
<dbReference type="AlphaFoldDB" id="A0A7W1WNL1"/>
<evidence type="ECO:0000256" key="1">
    <source>
        <dbReference type="SAM" id="SignalP"/>
    </source>
</evidence>
<protein>
    <submittedName>
        <fullName evidence="2">YhcN/YlaJ family sporulation lipoprotein</fullName>
    </submittedName>
</protein>
<dbReference type="EMBL" id="JACEIQ010000001">
    <property type="protein sequence ID" value="MBA4493208.1"/>
    <property type="molecule type" value="Genomic_DNA"/>
</dbReference>
<reference evidence="2 3" key="1">
    <citation type="submission" date="2020-07" db="EMBL/GenBank/DDBJ databases">
        <authorList>
            <person name="Feng H."/>
        </authorList>
    </citation>
    <scope>NUCLEOTIDE SEQUENCE [LARGE SCALE GENOMIC DNA]</scope>
    <source>
        <strain evidence="3">s-10</strain>
    </source>
</reference>
<dbReference type="InterPro" id="IPR014247">
    <property type="entry name" value="Spore_lipoprot_YhcN/YlaJ"/>
</dbReference>
<sequence length="200" mass="22726">MKVNRLLSGWIILTLLLTSVGCATNDRRDESLERPGYRTTRVGNDVRNYVRDDDVRNRTIANRGNDTRNNYPSYRIVRDNARYNTSNNMMAQNFRVADDVADSITDLNRVKSSAVAILGRNAYVAVVLKGNDKLTDQMKKNIANRARATDPAIRNVYVSANPEFVKQMNQYVQDLRNGRPVSGIINNMVDIIKRTFPEAK</sequence>
<dbReference type="NCBIfam" id="TIGR02898">
    <property type="entry name" value="spore_YhcN_YlaJ"/>
    <property type="match status" value="1"/>
</dbReference>
<keyword evidence="3" id="KW-1185">Reference proteome</keyword>
<feature type="chain" id="PRO_5030674365" evidence="1">
    <location>
        <begin position="24"/>
        <end position="200"/>
    </location>
</feature>
<gene>
    <name evidence="2" type="ORF">H1191_02620</name>
</gene>
<evidence type="ECO:0000313" key="3">
    <source>
        <dbReference type="Proteomes" id="UP000535491"/>
    </source>
</evidence>